<reference evidence="2" key="1">
    <citation type="submission" date="2021-05" db="EMBL/GenBank/DDBJ databases">
        <authorList>
            <person name="Alioto T."/>
            <person name="Alioto T."/>
            <person name="Gomez Garrido J."/>
        </authorList>
    </citation>
    <scope>NUCLEOTIDE SEQUENCE</scope>
</reference>
<feature type="compositionally biased region" description="Basic and acidic residues" evidence="1">
    <location>
        <begin position="16"/>
        <end position="40"/>
    </location>
</feature>
<name>A0A8D8CMX3_CULPI</name>
<evidence type="ECO:0000256" key="1">
    <source>
        <dbReference type="SAM" id="MobiDB-lite"/>
    </source>
</evidence>
<feature type="region of interest" description="Disordered" evidence="1">
    <location>
        <begin position="1"/>
        <end position="41"/>
    </location>
</feature>
<sequence>MPLDADHARIVRRHHDSNGGRDGKAHDGSRPEEVPRRGGEAEEYAARGGFRRCCVCREDAGQAEVLQLRGSWAQESALPEEQRPPQKCFPFPAEEKCPEGERVQSRHVCGHRRERRRHCCKYGYLIKVVSRQRCVGAHVQ</sequence>
<proteinExistence type="predicted"/>
<dbReference type="AlphaFoldDB" id="A0A8D8CMX3"/>
<organism evidence="2">
    <name type="scientific">Culex pipiens</name>
    <name type="common">House mosquito</name>
    <dbReference type="NCBI Taxonomy" id="7175"/>
    <lineage>
        <taxon>Eukaryota</taxon>
        <taxon>Metazoa</taxon>
        <taxon>Ecdysozoa</taxon>
        <taxon>Arthropoda</taxon>
        <taxon>Hexapoda</taxon>
        <taxon>Insecta</taxon>
        <taxon>Pterygota</taxon>
        <taxon>Neoptera</taxon>
        <taxon>Endopterygota</taxon>
        <taxon>Diptera</taxon>
        <taxon>Nematocera</taxon>
        <taxon>Culicoidea</taxon>
        <taxon>Culicidae</taxon>
        <taxon>Culicinae</taxon>
        <taxon>Culicini</taxon>
        <taxon>Culex</taxon>
        <taxon>Culex</taxon>
    </lineage>
</organism>
<protein>
    <submittedName>
        <fullName evidence="2">(northern house mosquito) hypothetical protein</fullName>
    </submittedName>
</protein>
<accession>A0A8D8CMX3</accession>
<evidence type="ECO:0000313" key="2">
    <source>
        <dbReference type="EMBL" id="CAG6494170.1"/>
    </source>
</evidence>
<dbReference type="EMBL" id="HBUE01124809">
    <property type="protein sequence ID" value="CAG6494170.1"/>
    <property type="molecule type" value="Transcribed_RNA"/>
</dbReference>
<dbReference type="EMBL" id="HBUE01124811">
    <property type="protein sequence ID" value="CAG6494174.1"/>
    <property type="molecule type" value="Transcribed_RNA"/>
</dbReference>